<organism evidence="1 2">
    <name type="scientific">Halocaridina rubra</name>
    <name type="common">Hawaiian red shrimp</name>
    <dbReference type="NCBI Taxonomy" id="373956"/>
    <lineage>
        <taxon>Eukaryota</taxon>
        <taxon>Metazoa</taxon>
        <taxon>Ecdysozoa</taxon>
        <taxon>Arthropoda</taxon>
        <taxon>Crustacea</taxon>
        <taxon>Multicrustacea</taxon>
        <taxon>Malacostraca</taxon>
        <taxon>Eumalacostraca</taxon>
        <taxon>Eucarida</taxon>
        <taxon>Decapoda</taxon>
        <taxon>Pleocyemata</taxon>
        <taxon>Caridea</taxon>
        <taxon>Atyoidea</taxon>
        <taxon>Atyidae</taxon>
        <taxon>Halocaridina</taxon>
    </lineage>
</organism>
<comment type="caution">
    <text evidence="1">The sequence shown here is derived from an EMBL/GenBank/DDBJ whole genome shotgun (WGS) entry which is preliminary data.</text>
</comment>
<evidence type="ECO:0000313" key="2">
    <source>
        <dbReference type="Proteomes" id="UP001381693"/>
    </source>
</evidence>
<feature type="non-terminal residue" evidence="1">
    <location>
        <position position="1"/>
    </location>
</feature>
<feature type="non-terminal residue" evidence="1">
    <location>
        <position position="71"/>
    </location>
</feature>
<keyword evidence="2" id="KW-1185">Reference proteome</keyword>
<dbReference type="EMBL" id="JAXCGZ010021424">
    <property type="protein sequence ID" value="KAK7051421.1"/>
    <property type="molecule type" value="Genomic_DNA"/>
</dbReference>
<dbReference type="AlphaFoldDB" id="A0AAN8WMH5"/>
<protein>
    <submittedName>
        <fullName evidence="1">Uncharacterized protein</fullName>
    </submittedName>
</protein>
<evidence type="ECO:0000313" key="1">
    <source>
        <dbReference type="EMBL" id="KAK7051421.1"/>
    </source>
</evidence>
<gene>
    <name evidence="1" type="ORF">SK128_004622</name>
</gene>
<sequence>LLHLLLIQPYLNLLHLLLHLLHKHIQLYITFEFHLLLHLLHKHIPLHITFKFHLLLHLFILLHLHLVLFHL</sequence>
<dbReference type="Proteomes" id="UP001381693">
    <property type="component" value="Unassembled WGS sequence"/>
</dbReference>
<accession>A0AAN8WMH5</accession>
<reference evidence="1 2" key="1">
    <citation type="submission" date="2023-11" db="EMBL/GenBank/DDBJ databases">
        <title>Halocaridina rubra genome assembly.</title>
        <authorList>
            <person name="Smith C."/>
        </authorList>
    </citation>
    <scope>NUCLEOTIDE SEQUENCE [LARGE SCALE GENOMIC DNA]</scope>
    <source>
        <strain evidence="1">EP-1</strain>
        <tissue evidence="1">Whole</tissue>
    </source>
</reference>
<name>A0AAN8WMH5_HALRR</name>
<proteinExistence type="predicted"/>